<feature type="transmembrane region" description="Helical" evidence="11">
    <location>
        <begin position="1101"/>
        <end position="1124"/>
    </location>
</feature>
<dbReference type="eggNOG" id="KOG2571">
    <property type="taxonomic scope" value="Eukaryota"/>
</dbReference>
<feature type="region of interest" description="Disordered" evidence="10">
    <location>
        <begin position="190"/>
        <end position="209"/>
    </location>
</feature>
<feature type="transmembrane region" description="Helical" evidence="11">
    <location>
        <begin position="621"/>
        <end position="644"/>
    </location>
</feature>
<feature type="coiled-coil region" evidence="9">
    <location>
        <begin position="959"/>
        <end position="1030"/>
    </location>
</feature>
<keyword evidence="7 11" id="KW-0472">Membrane</keyword>
<feature type="transmembrane region" description="Helical" evidence="11">
    <location>
        <begin position="1057"/>
        <end position="1081"/>
    </location>
</feature>
<reference evidence="13" key="1">
    <citation type="journal article" date="2006" name="PLoS Biol.">
        <title>Macronuclear genome sequence of the ciliate Tetrahymena thermophila, a model eukaryote.</title>
        <authorList>
            <person name="Eisen J.A."/>
            <person name="Coyne R.S."/>
            <person name="Wu M."/>
            <person name="Wu D."/>
            <person name="Thiagarajan M."/>
            <person name="Wortman J.R."/>
            <person name="Badger J.H."/>
            <person name="Ren Q."/>
            <person name="Amedeo P."/>
            <person name="Jones K.M."/>
            <person name="Tallon L.J."/>
            <person name="Delcher A.L."/>
            <person name="Salzberg S.L."/>
            <person name="Silva J.C."/>
            <person name="Haas B.J."/>
            <person name="Majoros W.H."/>
            <person name="Farzad M."/>
            <person name="Carlton J.M."/>
            <person name="Smith R.K. Jr."/>
            <person name="Garg J."/>
            <person name="Pearlman R.E."/>
            <person name="Karrer K.M."/>
            <person name="Sun L."/>
            <person name="Manning G."/>
            <person name="Elde N.C."/>
            <person name="Turkewitz A.P."/>
            <person name="Asai D.J."/>
            <person name="Wilkes D.E."/>
            <person name="Wang Y."/>
            <person name="Cai H."/>
            <person name="Collins K."/>
            <person name="Stewart B.A."/>
            <person name="Lee S.R."/>
            <person name="Wilamowska K."/>
            <person name="Weinberg Z."/>
            <person name="Ruzzo W.L."/>
            <person name="Wloga D."/>
            <person name="Gaertig J."/>
            <person name="Frankel J."/>
            <person name="Tsao C.-C."/>
            <person name="Gorovsky M.A."/>
            <person name="Keeling P.J."/>
            <person name="Waller R.F."/>
            <person name="Patron N.J."/>
            <person name="Cherry J.M."/>
            <person name="Stover N.A."/>
            <person name="Krieger C.J."/>
            <person name="del Toro C."/>
            <person name="Ryder H.F."/>
            <person name="Williamson S.C."/>
            <person name="Barbeau R.A."/>
            <person name="Hamilton E.P."/>
            <person name="Orias E."/>
        </authorList>
    </citation>
    <scope>NUCLEOTIDE SEQUENCE [LARGE SCALE GENOMIC DNA]</scope>
    <source>
        <strain evidence="13">SB210</strain>
    </source>
</reference>
<dbReference type="GO" id="GO:0071555">
    <property type="term" value="P:cell wall organization"/>
    <property type="evidence" value="ECO:0007669"/>
    <property type="project" value="UniProtKB-KW"/>
</dbReference>
<keyword evidence="5" id="KW-0808">Transferase</keyword>
<dbReference type="Pfam" id="PF01644">
    <property type="entry name" value="Chitin_synth_1"/>
    <property type="match status" value="2"/>
</dbReference>
<feature type="compositionally biased region" description="Low complexity" evidence="10">
    <location>
        <begin position="70"/>
        <end position="79"/>
    </location>
</feature>
<evidence type="ECO:0000256" key="10">
    <source>
        <dbReference type="SAM" id="MobiDB-lite"/>
    </source>
</evidence>
<evidence type="ECO:0000256" key="8">
    <source>
        <dbReference type="ARBA" id="ARBA00023316"/>
    </source>
</evidence>
<dbReference type="EMBL" id="GG662665">
    <property type="protein sequence ID" value="EAR85461.1"/>
    <property type="molecule type" value="Genomic_DNA"/>
</dbReference>
<dbReference type="PANTHER" id="PTHR22914:SF9">
    <property type="entry name" value="CHITIN SYNTHASE 1"/>
    <property type="match status" value="1"/>
</dbReference>
<feature type="compositionally biased region" description="Polar residues" evidence="10">
    <location>
        <begin position="80"/>
        <end position="102"/>
    </location>
</feature>
<feature type="transmembrane region" description="Helical" evidence="11">
    <location>
        <begin position="913"/>
        <end position="937"/>
    </location>
</feature>
<evidence type="ECO:0000256" key="1">
    <source>
        <dbReference type="ARBA" id="ARBA00004651"/>
    </source>
</evidence>
<evidence type="ECO:0000256" key="3">
    <source>
        <dbReference type="ARBA" id="ARBA00022475"/>
    </source>
</evidence>
<evidence type="ECO:0000256" key="9">
    <source>
        <dbReference type="SAM" id="Coils"/>
    </source>
</evidence>
<protein>
    <recommendedName>
        <fullName evidence="2">chitin synthase</fullName>
        <ecNumber evidence="2">2.4.1.16</ecNumber>
    </recommendedName>
</protein>
<feature type="region of interest" description="Disordered" evidence="10">
    <location>
        <begin position="70"/>
        <end position="102"/>
    </location>
</feature>
<keyword evidence="8" id="KW-0961">Cell wall biogenesis/degradation</keyword>
<dbReference type="PANTHER" id="PTHR22914">
    <property type="entry name" value="CHITIN SYNTHASE"/>
    <property type="match status" value="1"/>
</dbReference>
<dbReference type="OrthoDB" id="26569at2759"/>
<dbReference type="GO" id="GO:0005886">
    <property type="term" value="C:plasma membrane"/>
    <property type="evidence" value="ECO:0007669"/>
    <property type="project" value="UniProtKB-SubCell"/>
</dbReference>
<feature type="compositionally biased region" description="Polar residues" evidence="10">
    <location>
        <begin position="153"/>
        <end position="162"/>
    </location>
</feature>
<gene>
    <name evidence="12" type="ORF">TTHERM_00442110</name>
</gene>
<feature type="transmembrane region" description="Helical" evidence="11">
    <location>
        <begin position="1211"/>
        <end position="1236"/>
    </location>
</feature>
<evidence type="ECO:0000256" key="7">
    <source>
        <dbReference type="ARBA" id="ARBA00023136"/>
    </source>
</evidence>
<dbReference type="STRING" id="312017.I7MGU1"/>
<comment type="subcellular location">
    <subcellularLocation>
        <location evidence="1">Cell membrane</location>
        <topology evidence="1">Multi-pass membrane protein</topology>
    </subcellularLocation>
</comment>
<feature type="compositionally biased region" description="Basic and acidic residues" evidence="10">
    <location>
        <begin position="142"/>
        <end position="152"/>
    </location>
</feature>
<dbReference type="KEGG" id="tet:TTHERM_00442110"/>
<keyword evidence="4" id="KW-0328">Glycosyltransferase</keyword>
<evidence type="ECO:0000256" key="2">
    <source>
        <dbReference type="ARBA" id="ARBA00012543"/>
    </source>
</evidence>
<proteinExistence type="predicted"/>
<dbReference type="GO" id="GO:0006031">
    <property type="term" value="P:chitin biosynthetic process"/>
    <property type="evidence" value="ECO:0007669"/>
    <property type="project" value="TreeGrafter"/>
</dbReference>
<dbReference type="RefSeq" id="XP_001033124.1">
    <property type="nucleotide sequence ID" value="XM_001033124.1"/>
</dbReference>
<evidence type="ECO:0000313" key="13">
    <source>
        <dbReference type="Proteomes" id="UP000009168"/>
    </source>
</evidence>
<sequence>MSHNNICDKLLQDYDSDDNEDVNLNQLEQDYKSVFQVSAKQFHNIPSTDNYNVDKNVIQISDNNVQSNNQQNQFNEKQQPSNPTNNQQRHIQHQSSYQGQSLPSILKKKSSYDQSSNLIQGQFGFEAQNLQKSQGEQLVGSRDNRDSQDIEKSQQSPLNQQVRFGRKQEKKFSIQDEVLKLDRVESINQQNQKIEEEDQKIQDQDEPGSVDQEMLNRSEMDYWKGELPLDLFLESTYENGQRTNLDALTVYRPDVEPILYQSKTKNIESYLYFDEKSYDYQASVKDGRRRNMLRRINENDGFLGFYSQNKRSDVLKMLICVTMYSESREFLENTLYHIYQNQKGFLQIGLKDFQICVVVIQDGIMKMKEESVDFYTEIEGEIRDPKRNLKIRRFDIQSQLDYFKFNNQQSLIDANEGLPPTIPKRIALTYQNRLYFVKENHKNRYEKPKVYSSNCRGYSNNQIGMTVFSVFKHKNAKKLSSHMWFFEGFCRQFNPKYCALVDVGTLPAPDGLLKFYMAMEGNSRIGGVCGFLGLEDPPEYKSKENQVVEGNVSLDEEIKQKKENLRLNTKWWNIWQSKKQQQSSNQNNDNIDEVQQQDIQKIELQKKKDSHFKKKIISTTIFSFFFFLPIQIIYFTLYLIYFILFKCVFKCIFKILKWISYNYLSGLASLKKAQLYEYTMAHMLDKNFESLLGFLHVLPGAWSAYRYKALEIKLSQRQNLLQKRYFKQLINPDQLEGNIQEANMFLAEDRILCLGIYCQPDSNFILKYIPDAQAFTDPVETLEEFMNQRRRWINSTLYALDYVLKHFSFHVQESSHSSFSKYILLPFNMLFAKIGKLNTYFIPAFYMFVAITSSFQLISPEIKKGYMFRTTENYSDDDGCIIGMEEPQQDDLCSSQNKEFCYIVCEEKDFPSYLLLLFDIVPAIYIICFLLIVFASLTFRIKRVNRLAVFEELSRTLLTSEQKQEVQKKEDEIKQQQKVLRESLQLSSKQIKQANKKINEAEKKLKEYIIKITKKSFKEMEQKIQQHQVKLTPKEKLFKEKYDTLTSQDFSNSSFKILSAIMSFISIIVMIIVTFAILMNIFNDNFGLVKSFVKLEYWLRLYVIIMACLNTGSFFILLFVHLLFQPKLVWYIIISYWSYTIYQPIYNFTLIIFSFCNIDDVTWGTKGISSEATSQLFYQSKVKFLLKWFSANALLLMVMICGNIFSGKTPYIILLIGMYGTLYLTVKTILAIFNYIKYFVIDKWIAYCRIRRFKNKNKVQQQEIENKFKDFLKKIESSKTKSHNEWRELYNNNKTISQDYIQKFITSPKSHS</sequence>
<dbReference type="GO" id="GO:0004100">
    <property type="term" value="F:chitin synthase activity"/>
    <property type="evidence" value="ECO:0007669"/>
    <property type="project" value="UniProtKB-EC"/>
</dbReference>
<evidence type="ECO:0000256" key="11">
    <source>
        <dbReference type="SAM" id="Phobius"/>
    </source>
</evidence>
<keyword evidence="3" id="KW-1003">Cell membrane</keyword>
<evidence type="ECO:0000256" key="4">
    <source>
        <dbReference type="ARBA" id="ARBA00022676"/>
    </source>
</evidence>
<keyword evidence="11" id="KW-1133">Transmembrane helix</keyword>
<dbReference type="GeneID" id="7830641"/>
<feature type="region of interest" description="Disordered" evidence="10">
    <location>
        <begin position="132"/>
        <end position="167"/>
    </location>
</feature>
<dbReference type="InParanoid" id="I7MGU1"/>
<dbReference type="Proteomes" id="UP000009168">
    <property type="component" value="Unassembled WGS sequence"/>
</dbReference>
<evidence type="ECO:0000256" key="6">
    <source>
        <dbReference type="ARBA" id="ARBA00022692"/>
    </source>
</evidence>
<feature type="transmembrane region" description="Helical" evidence="11">
    <location>
        <begin position="1184"/>
        <end position="1205"/>
    </location>
</feature>
<keyword evidence="6 11" id="KW-0812">Transmembrane</keyword>
<evidence type="ECO:0000256" key="5">
    <source>
        <dbReference type="ARBA" id="ARBA00022679"/>
    </source>
</evidence>
<dbReference type="EC" id="2.4.1.16" evidence="2"/>
<keyword evidence="9" id="KW-0175">Coiled coil</keyword>
<feature type="transmembrane region" description="Helical" evidence="11">
    <location>
        <begin position="837"/>
        <end position="858"/>
    </location>
</feature>
<keyword evidence="13" id="KW-1185">Reference proteome</keyword>
<accession>I7MGU1</accession>
<dbReference type="InterPro" id="IPR004835">
    <property type="entry name" value="Chitin_synth"/>
</dbReference>
<dbReference type="HOGENOM" id="CLU_005426_0_0_1"/>
<organism evidence="12 13">
    <name type="scientific">Tetrahymena thermophila (strain SB210)</name>
    <dbReference type="NCBI Taxonomy" id="312017"/>
    <lineage>
        <taxon>Eukaryota</taxon>
        <taxon>Sar</taxon>
        <taxon>Alveolata</taxon>
        <taxon>Ciliophora</taxon>
        <taxon>Intramacronucleata</taxon>
        <taxon>Oligohymenophorea</taxon>
        <taxon>Hymenostomatida</taxon>
        <taxon>Tetrahymenina</taxon>
        <taxon>Tetrahymenidae</taxon>
        <taxon>Tetrahymena</taxon>
    </lineage>
</organism>
<evidence type="ECO:0000313" key="12">
    <source>
        <dbReference type="EMBL" id="EAR85461.1"/>
    </source>
</evidence>
<name>I7MGU1_TETTS</name>